<keyword evidence="6 10" id="KW-0274">FAD</keyword>
<dbReference type="PIRSF" id="PIRSF006268">
    <property type="entry name" value="ApbE"/>
    <property type="match status" value="1"/>
</dbReference>
<dbReference type="Proteomes" id="UP000295418">
    <property type="component" value="Unassembled WGS sequence"/>
</dbReference>
<keyword evidence="5 10" id="KW-0479">Metal-binding</keyword>
<dbReference type="Gene3D" id="3.10.520.10">
    <property type="entry name" value="ApbE-like domains"/>
    <property type="match status" value="1"/>
</dbReference>
<evidence type="ECO:0000256" key="5">
    <source>
        <dbReference type="ARBA" id="ARBA00022723"/>
    </source>
</evidence>
<keyword evidence="4 10" id="KW-0808">Transferase</keyword>
<keyword evidence="13" id="KW-1185">Reference proteome</keyword>
<accession>A0A4V2WNX4</accession>
<gene>
    <name evidence="12" type="ORF">E0485_11540</name>
</gene>
<evidence type="ECO:0000256" key="11">
    <source>
        <dbReference type="PIRSR" id="PIRSR006268-2"/>
    </source>
</evidence>
<comment type="cofactor">
    <cofactor evidence="11">
        <name>Mg(2+)</name>
        <dbReference type="ChEBI" id="CHEBI:18420"/>
    </cofactor>
    <cofactor evidence="11">
        <name>Mn(2+)</name>
        <dbReference type="ChEBI" id="CHEBI:29035"/>
    </cofactor>
    <text evidence="11">Magnesium. Can also use manganese.</text>
</comment>
<organism evidence="12 13">
    <name type="scientific">Paenibacillus albiflavus</name>
    <dbReference type="NCBI Taxonomy" id="2545760"/>
    <lineage>
        <taxon>Bacteria</taxon>
        <taxon>Bacillati</taxon>
        <taxon>Bacillota</taxon>
        <taxon>Bacilli</taxon>
        <taxon>Bacillales</taxon>
        <taxon>Paenibacillaceae</taxon>
        <taxon>Paenibacillus</taxon>
    </lineage>
</organism>
<protein>
    <recommendedName>
        <fullName evidence="2 10">FAD:protein FMN transferase</fullName>
        <ecNumber evidence="1 10">2.7.1.180</ecNumber>
    </recommendedName>
    <alternativeName>
        <fullName evidence="8 10">Flavin transferase</fullName>
    </alternativeName>
</protein>
<evidence type="ECO:0000256" key="2">
    <source>
        <dbReference type="ARBA" id="ARBA00016337"/>
    </source>
</evidence>
<evidence type="ECO:0000256" key="8">
    <source>
        <dbReference type="ARBA" id="ARBA00031306"/>
    </source>
</evidence>
<evidence type="ECO:0000256" key="10">
    <source>
        <dbReference type="PIRNR" id="PIRNR006268"/>
    </source>
</evidence>
<keyword evidence="3 10" id="KW-0285">Flavoprotein</keyword>
<dbReference type="OrthoDB" id="9778595at2"/>
<feature type="binding site" evidence="11">
    <location>
        <position position="153"/>
    </location>
    <ligand>
        <name>Mg(2+)</name>
        <dbReference type="ChEBI" id="CHEBI:18420"/>
    </ligand>
</feature>
<comment type="caution">
    <text evidence="12">The sequence shown here is derived from an EMBL/GenBank/DDBJ whole genome shotgun (WGS) entry which is preliminary data.</text>
</comment>
<proteinExistence type="inferred from homology"/>
<dbReference type="EMBL" id="SKFG01000010">
    <property type="protein sequence ID" value="TCZ77092.1"/>
    <property type="molecule type" value="Genomic_DNA"/>
</dbReference>
<evidence type="ECO:0000256" key="1">
    <source>
        <dbReference type="ARBA" id="ARBA00011955"/>
    </source>
</evidence>
<dbReference type="EC" id="2.7.1.180" evidence="1 10"/>
<evidence type="ECO:0000313" key="12">
    <source>
        <dbReference type="EMBL" id="TCZ77092.1"/>
    </source>
</evidence>
<dbReference type="PANTHER" id="PTHR30040:SF2">
    <property type="entry name" value="FAD:PROTEIN FMN TRANSFERASE"/>
    <property type="match status" value="1"/>
</dbReference>
<comment type="similarity">
    <text evidence="10">Belongs to the ApbE family.</text>
</comment>
<dbReference type="InterPro" id="IPR003374">
    <property type="entry name" value="ApbE-like_sf"/>
</dbReference>
<evidence type="ECO:0000313" key="13">
    <source>
        <dbReference type="Proteomes" id="UP000295418"/>
    </source>
</evidence>
<dbReference type="SUPFAM" id="SSF143631">
    <property type="entry name" value="ApbE-like"/>
    <property type="match status" value="1"/>
</dbReference>
<dbReference type="GO" id="GO:0046872">
    <property type="term" value="F:metal ion binding"/>
    <property type="evidence" value="ECO:0007669"/>
    <property type="project" value="UniProtKB-UniRule"/>
</dbReference>
<evidence type="ECO:0000256" key="6">
    <source>
        <dbReference type="ARBA" id="ARBA00022827"/>
    </source>
</evidence>
<dbReference type="GO" id="GO:0016740">
    <property type="term" value="F:transferase activity"/>
    <property type="evidence" value="ECO:0007669"/>
    <property type="project" value="UniProtKB-UniRule"/>
</dbReference>
<dbReference type="PANTHER" id="PTHR30040">
    <property type="entry name" value="THIAMINE BIOSYNTHESIS LIPOPROTEIN APBE"/>
    <property type="match status" value="1"/>
</dbReference>
<keyword evidence="7 10" id="KW-0460">Magnesium</keyword>
<evidence type="ECO:0000256" key="3">
    <source>
        <dbReference type="ARBA" id="ARBA00022630"/>
    </source>
</evidence>
<dbReference type="RefSeq" id="WP_132418192.1">
    <property type="nucleotide sequence ID" value="NZ_SKFG01000010.1"/>
</dbReference>
<evidence type="ECO:0000256" key="9">
    <source>
        <dbReference type="ARBA" id="ARBA00048540"/>
    </source>
</evidence>
<dbReference type="InterPro" id="IPR024932">
    <property type="entry name" value="ApbE"/>
</dbReference>
<evidence type="ECO:0000256" key="7">
    <source>
        <dbReference type="ARBA" id="ARBA00022842"/>
    </source>
</evidence>
<sequence>MEKTFRAMNTEVTVIIDDVPEQLDWADQVQQLFQVMEATASRFSVDSELSRLNNAPIGNPYMLTEQLYDLFAYAWKCTLQSDFKFNPLIGSVLNRIGYDRSFEKIERVDSVLDSTYHYGNAQLSERFDFDVLSFSDDLRSVTKHKQVNVDLGGIGKGWTVDLAYRLLQDDLQVQQGAIDAGGDMRVWSNAIPWQVGIQHPTDEDQEVIQLWIKEGAIATSNVMHRRWIHHGNLYHHIIDGQTMQVANSDIVQATVLAPSTAQAEVVSKVICMLEASEVNNWVSSHFEGVGYIFITKSGEIKLNRDVKNYVEELNW</sequence>
<reference evidence="12 13" key="1">
    <citation type="submission" date="2019-03" db="EMBL/GenBank/DDBJ databases">
        <authorList>
            <person name="Kim M.K.M."/>
        </authorList>
    </citation>
    <scope>NUCLEOTIDE SEQUENCE [LARGE SCALE GENOMIC DNA]</scope>
    <source>
        <strain evidence="12 13">18JY21-1</strain>
    </source>
</reference>
<comment type="catalytic activity">
    <reaction evidence="9 10">
        <text>L-threonyl-[protein] + FAD = FMN-L-threonyl-[protein] + AMP + H(+)</text>
        <dbReference type="Rhea" id="RHEA:36847"/>
        <dbReference type="Rhea" id="RHEA-COMP:11060"/>
        <dbReference type="Rhea" id="RHEA-COMP:11061"/>
        <dbReference type="ChEBI" id="CHEBI:15378"/>
        <dbReference type="ChEBI" id="CHEBI:30013"/>
        <dbReference type="ChEBI" id="CHEBI:57692"/>
        <dbReference type="ChEBI" id="CHEBI:74257"/>
        <dbReference type="ChEBI" id="CHEBI:456215"/>
        <dbReference type="EC" id="2.7.1.180"/>
    </reaction>
</comment>
<name>A0A4V2WNX4_9BACL</name>
<evidence type="ECO:0000256" key="4">
    <source>
        <dbReference type="ARBA" id="ARBA00022679"/>
    </source>
</evidence>
<dbReference type="Pfam" id="PF02424">
    <property type="entry name" value="ApbE"/>
    <property type="match status" value="1"/>
</dbReference>
<dbReference type="AlphaFoldDB" id="A0A4V2WNX4"/>